<protein>
    <submittedName>
        <fullName evidence="1">BrnA antitoxin family protein</fullName>
    </submittedName>
</protein>
<dbReference type="Pfam" id="PF14384">
    <property type="entry name" value="BrnA_antitoxin"/>
    <property type="match status" value="1"/>
</dbReference>
<organism evidence="1 2">
    <name type="scientific">Brytella acorum</name>
    <dbReference type="NCBI Taxonomy" id="2959299"/>
    <lineage>
        <taxon>Bacteria</taxon>
        <taxon>Pseudomonadati</taxon>
        <taxon>Pseudomonadota</taxon>
        <taxon>Alphaproteobacteria</taxon>
        <taxon>Acetobacterales</taxon>
        <taxon>Acetobacteraceae</taxon>
        <taxon>Brytella</taxon>
    </lineage>
</organism>
<dbReference type="RefSeq" id="WP_289843435.1">
    <property type="nucleotide sequence ID" value="NZ_CATKSH010000002.1"/>
</dbReference>
<sequence>MKKLKSLKALTEGQVQAMAASDPDAPEATDEQLAQARPFAAAFPALAEKMKDGVVRRPVGRPLAARKKTSVSLRLDQDVLEKFKSAGPGWQTRINEALRKA</sequence>
<dbReference type="InterPro" id="IPR025528">
    <property type="entry name" value="BrnA_antitoxin"/>
</dbReference>
<keyword evidence="2" id="KW-1185">Reference proteome</keyword>
<reference evidence="1" key="1">
    <citation type="submission" date="2023-03" db="EMBL/GenBank/DDBJ databases">
        <authorList>
            <person name="Cleenwerck I."/>
        </authorList>
    </citation>
    <scope>NUCLEOTIDE SEQUENCE</scope>
    <source>
        <strain evidence="1">LMG 32879</strain>
    </source>
</reference>
<accession>A0AA35Y269</accession>
<comment type="caution">
    <text evidence="1">The sequence shown here is derived from an EMBL/GenBank/DDBJ whole genome shotgun (WGS) entry which is preliminary data.</text>
</comment>
<proteinExistence type="predicted"/>
<dbReference type="Proteomes" id="UP001176960">
    <property type="component" value="Unassembled WGS sequence"/>
</dbReference>
<evidence type="ECO:0000313" key="2">
    <source>
        <dbReference type="Proteomes" id="UP001176960"/>
    </source>
</evidence>
<gene>
    <name evidence="1" type="ORF">LMG32879_000369</name>
</gene>
<evidence type="ECO:0000313" key="1">
    <source>
        <dbReference type="EMBL" id="CAI9119552.1"/>
    </source>
</evidence>
<dbReference type="EMBL" id="CATKSH010000002">
    <property type="protein sequence ID" value="CAI9119552.1"/>
    <property type="molecule type" value="Genomic_DNA"/>
</dbReference>
<dbReference type="AlphaFoldDB" id="A0AA35Y269"/>
<name>A0AA35Y269_9PROT</name>